<protein>
    <submittedName>
        <fullName evidence="2">Uncharacterized protein</fullName>
    </submittedName>
</protein>
<reference evidence="2" key="1">
    <citation type="submission" date="2022-12" db="EMBL/GenBank/DDBJ databases">
        <authorList>
            <person name="Alioto T."/>
            <person name="Alioto T."/>
            <person name="Gomez Garrido J."/>
        </authorList>
    </citation>
    <scope>NUCLEOTIDE SEQUENCE</scope>
</reference>
<feature type="non-terminal residue" evidence="2">
    <location>
        <position position="89"/>
    </location>
</feature>
<dbReference type="EMBL" id="OX395134">
    <property type="protein sequence ID" value="CAI5784635.1"/>
    <property type="molecule type" value="Genomic_DNA"/>
</dbReference>
<name>A0AA35KUR0_9SAUR</name>
<keyword evidence="3" id="KW-1185">Reference proteome</keyword>
<evidence type="ECO:0000256" key="1">
    <source>
        <dbReference type="SAM" id="MobiDB-lite"/>
    </source>
</evidence>
<organism evidence="2 3">
    <name type="scientific">Podarcis lilfordi</name>
    <name type="common">Lilford's wall lizard</name>
    <dbReference type="NCBI Taxonomy" id="74358"/>
    <lineage>
        <taxon>Eukaryota</taxon>
        <taxon>Metazoa</taxon>
        <taxon>Chordata</taxon>
        <taxon>Craniata</taxon>
        <taxon>Vertebrata</taxon>
        <taxon>Euteleostomi</taxon>
        <taxon>Lepidosauria</taxon>
        <taxon>Squamata</taxon>
        <taxon>Bifurcata</taxon>
        <taxon>Unidentata</taxon>
        <taxon>Episquamata</taxon>
        <taxon>Laterata</taxon>
        <taxon>Lacertibaenia</taxon>
        <taxon>Lacertidae</taxon>
        <taxon>Podarcis</taxon>
    </lineage>
</organism>
<gene>
    <name evidence="2" type="ORF">PODLI_1B004250</name>
</gene>
<dbReference type="Proteomes" id="UP001178461">
    <property type="component" value="Chromosome 9"/>
</dbReference>
<proteinExistence type="predicted"/>
<feature type="region of interest" description="Disordered" evidence="1">
    <location>
        <begin position="55"/>
        <end position="79"/>
    </location>
</feature>
<sequence length="89" mass="10293">MQEPEWQARERQQAWAQGCPERASGESPWGECKPRCRCRRCCCLLRHLLLRHIEEREAEPPPPPPESAEQTLPALPGGGCRCCRCNRRR</sequence>
<evidence type="ECO:0000313" key="3">
    <source>
        <dbReference type="Proteomes" id="UP001178461"/>
    </source>
</evidence>
<dbReference type="AlphaFoldDB" id="A0AA35KUR0"/>
<accession>A0AA35KUR0</accession>
<evidence type="ECO:0000313" key="2">
    <source>
        <dbReference type="EMBL" id="CAI5784635.1"/>
    </source>
</evidence>